<evidence type="ECO:0000256" key="9">
    <source>
        <dbReference type="HAMAP-Rule" id="MF_00772"/>
    </source>
</evidence>
<evidence type="ECO:0000259" key="10">
    <source>
        <dbReference type="Pfam" id="PF01035"/>
    </source>
</evidence>
<keyword evidence="7 9" id="KW-0234">DNA repair</keyword>
<dbReference type="InterPro" id="IPR008332">
    <property type="entry name" value="MethylG_MeTrfase_N"/>
</dbReference>
<dbReference type="InterPro" id="IPR036217">
    <property type="entry name" value="MethylDNA_cys_MeTrfase_DNAb"/>
</dbReference>
<dbReference type="STRING" id="1120975.SAMN02746064_00961"/>
<dbReference type="Gene3D" id="1.10.10.10">
    <property type="entry name" value="Winged helix-like DNA-binding domain superfamily/Winged helix DNA-binding domain"/>
    <property type="match status" value="1"/>
</dbReference>
<dbReference type="AlphaFoldDB" id="A0A1M4VDX7"/>
<comment type="catalytic activity">
    <reaction evidence="8 9">
        <text>a 6-O-methyl-2'-deoxyguanosine in DNA + L-cysteinyl-[protein] = S-methyl-L-cysteinyl-[protein] + a 2'-deoxyguanosine in DNA</text>
        <dbReference type="Rhea" id="RHEA:24000"/>
        <dbReference type="Rhea" id="RHEA-COMP:10131"/>
        <dbReference type="Rhea" id="RHEA-COMP:10132"/>
        <dbReference type="Rhea" id="RHEA-COMP:11367"/>
        <dbReference type="Rhea" id="RHEA-COMP:11368"/>
        <dbReference type="ChEBI" id="CHEBI:29950"/>
        <dbReference type="ChEBI" id="CHEBI:82612"/>
        <dbReference type="ChEBI" id="CHEBI:85445"/>
        <dbReference type="ChEBI" id="CHEBI:85448"/>
        <dbReference type="EC" id="2.1.1.63"/>
    </reaction>
</comment>
<dbReference type="OrthoDB" id="9789813at2"/>
<protein>
    <recommendedName>
        <fullName evidence="9">Methylated-DNA--protein-cysteine methyltransferase</fullName>
        <ecNumber evidence="9">2.1.1.63</ecNumber>
    </recommendedName>
    <alternativeName>
        <fullName evidence="9">6-O-methylguanine-DNA methyltransferase</fullName>
        <shortName evidence="9">MGMT</shortName>
    </alternativeName>
    <alternativeName>
        <fullName evidence="9">O-6-methylguanine-DNA-alkyltransferase</fullName>
    </alternativeName>
</protein>
<dbReference type="SUPFAM" id="SSF46767">
    <property type="entry name" value="Methylated DNA-protein cysteine methyltransferase, C-terminal domain"/>
    <property type="match status" value="1"/>
</dbReference>
<comment type="catalytic activity">
    <reaction evidence="1 9">
        <text>a 4-O-methyl-thymidine in DNA + L-cysteinyl-[protein] = a thymidine in DNA + S-methyl-L-cysteinyl-[protein]</text>
        <dbReference type="Rhea" id="RHEA:53428"/>
        <dbReference type="Rhea" id="RHEA-COMP:10131"/>
        <dbReference type="Rhea" id="RHEA-COMP:10132"/>
        <dbReference type="Rhea" id="RHEA-COMP:13555"/>
        <dbReference type="Rhea" id="RHEA-COMP:13556"/>
        <dbReference type="ChEBI" id="CHEBI:29950"/>
        <dbReference type="ChEBI" id="CHEBI:82612"/>
        <dbReference type="ChEBI" id="CHEBI:137386"/>
        <dbReference type="ChEBI" id="CHEBI:137387"/>
        <dbReference type="EC" id="2.1.1.63"/>
    </reaction>
</comment>
<dbReference type="GO" id="GO:0005737">
    <property type="term" value="C:cytoplasm"/>
    <property type="evidence" value="ECO:0007669"/>
    <property type="project" value="UniProtKB-SubCell"/>
</dbReference>
<accession>A0A1M4VDX7</accession>
<evidence type="ECO:0000256" key="5">
    <source>
        <dbReference type="ARBA" id="ARBA00022679"/>
    </source>
</evidence>
<evidence type="ECO:0000256" key="7">
    <source>
        <dbReference type="ARBA" id="ARBA00023204"/>
    </source>
</evidence>
<dbReference type="PANTHER" id="PTHR10815">
    <property type="entry name" value="METHYLATED-DNA--PROTEIN-CYSTEINE METHYLTRANSFERASE"/>
    <property type="match status" value="1"/>
</dbReference>
<dbReference type="EMBL" id="FQTU01000005">
    <property type="protein sequence ID" value="SHE67194.1"/>
    <property type="molecule type" value="Genomic_DNA"/>
</dbReference>
<gene>
    <name evidence="12" type="ORF">SAMN02746064_00961</name>
</gene>
<comment type="miscellaneous">
    <text evidence="9">This enzyme catalyzes only one turnover and therefore is not strictly catalytic. According to one definition, an enzyme is a biocatalyst that acts repeatedly and over many reaction cycles.</text>
</comment>
<proteinExistence type="inferred from homology"/>
<evidence type="ECO:0000256" key="4">
    <source>
        <dbReference type="ARBA" id="ARBA00022603"/>
    </source>
</evidence>
<keyword evidence="6 9" id="KW-0227">DNA damage</keyword>
<dbReference type="InterPro" id="IPR014048">
    <property type="entry name" value="MethylDNA_cys_MeTrfase_DNA-bd"/>
</dbReference>
<reference evidence="12 13" key="1">
    <citation type="submission" date="2016-11" db="EMBL/GenBank/DDBJ databases">
        <authorList>
            <person name="Jaros S."/>
            <person name="Januszkiewicz K."/>
            <person name="Wedrychowicz H."/>
        </authorList>
    </citation>
    <scope>NUCLEOTIDE SEQUENCE [LARGE SCALE GENOMIC DNA]</scope>
    <source>
        <strain evidence="12 13">DSM 14828</strain>
    </source>
</reference>
<dbReference type="Proteomes" id="UP000184251">
    <property type="component" value="Unassembled WGS sequence"/>
</dbReference>
<keyword evidence="5 9" id="KW-0808">Transferase</keyword>
<dbReference type="Pfam" id="PF01035">
    <property type="entry name" value="DNA_binding_1"/>
    <property type="match status" value="1"/>
</dbReference>
<evidence type="ECO:0000256" key="1">
    <source>
        <dbReference type="ARBA" id="ARBA00001286"/>
    </source>
</evidence>
<organism evidence="12 13">
    <name type="scientific">Alkalibacter saccharofermentans DSM 14828</name>
    <dbReference type="NCBI Taxonomy" id="1120975"/>
    <lineage>
        <taxon>Bacteria</taxon>
        <taxon>Bacillati</taxon>
        <taxon>Bacillota</taxon>
        <taxon>Clostridia</taxon>
        <taxon>Eubacteriales</taxon>
        <taxon>Eubacteriaceae</taxon>
        <taxon>Alkalibacter</taxon>
    </lineage>
</organism>
<dbReference type="InterPro" id="IPR023546">
    <property type="entry name" value="MGMT"/>
</dbReference>
<feature type="domain" description="Methylated-DNA-[protein]-cysteine S-methyltransferase DNA binding" evidence="10">
    <location>
        <begin position="71"/>
        <end position="150"/>
    </location>
</feature>
<comment type="subcellular location">
    <subcellularLocation>
        <location evidence="9">Cytoplasm</location>
    </subcellularLocation>
</comment>
<dbReference type="FunFam" id="1.10.10.10:FF:000214">
    <property type="entry name" value="Methylated-DNA--protein-cysteine methyltransferase"/>
    <property type="match status" value="1"/>
</dbReference>
<comment type="function">
    <text evidence="9">Involved in the cellular defense against the biological effects of O6-methylguanine (O6-MeG) and O4-methylthymine (O4-MeT) in DNA. Repairs the methylated nucleobase in DNA by stoichiometrically transferring the methyl group to a cysteine residue in the enzyme. This is a suicide reaction: the enzyme is irreversibly inactivated.</text>
</comment>
<evidence type="ECO:0000259" key="11">
    <source>
        <dbReference type="Pfam" id="PF02870"/>
    </source>
</evidence>
<dbReference type="InterPro" id="IPR001497">
    <property type="entry name" value="MethylDNA_cys_MeTrfase_AS"/>
</dbReference>
<evidence type="ECO:0000256" key="6">
    <source>
        <dbReference type="ARBA" id="ARBA00022763"/>
    </source>
</evidence>
<dbReference type="GO" id="GO:0003908">
    <property type="term" value="F:methylated-DNA-[protein]-cysteine S-methyltransferase activity"/>
    <property type="evidence" value="ECO:0007669"/>
    <property type="project" value="UniProtKB-UniRule"/>
</dbReference>
<dbReference type="PROSITE" id="PS00374">
    <property type="entry name" value="MGMT"/>
    <property type="match status" value="1"/>
</dbReference>
<keyword evidence="13" id="KW-1185">Reference proteome</keyword>
<dbReference type="Gene3D" id="3.30.160.70">
    <property type="entry name" value="Methylated DNA-protein cysteine methyltransferase domain"/>
    <property type="match status" value="1"/>
</dbReference>
<dbReference type="CDD" id="cd06445">
    <property type="entry name" value="ATase"/>
    <property type="match status" value="1"/>
</dbReference>
<dbReference type="EC" id="2.1.1.63" evidence="9"/>
<keyword evidence="4 9" id="KW-0489">Methyltransferase</keyword>
<dbReference type="PANTHER" id="PTHR10815:SF13">
    <property type="entry name" value="METHYLATED-DNA--PROTEIN-CYSTEINE METHYLTRANSFERASE"/>
    <property type="match status" value="1"/>
</dbReference>
<dbReference type="InterPro" id="IPR036388">
    <property type="entry name" value="WH-like_DNA-bd_sf"/>
</dbReference>
<feature type="active site" description="Nucleophile; methyl group acceptor" evidence="9">
    <location>
        <position position="122"/>
    </location>
</feature>
<evidence type="ECO:0000313" key="13">
    <source>
        <dbReference type="Proteomes" id="UP000184251"/>
    </source>
</evidence>
<dbReference type="InterPro" id="IPR036631">
    <property type="entry name" value="MGMT_N_sf"/>
</dbReference>
<comment type="similarity">
    <text evidence="2 9">Belongs to the MGMT family.</text>
</comment>
<name>A0A1M4VDX7_9FIRM</name>
<feature type="domain" description="Methylguanine DNA methyltransferase ribonuclease-like" evidence="11">
    <location>
        <begin position="2"/>
        <end position="67"/>
    </location>
</feature>
<evidence type="ECO:0000256" key="8">
    <source>
        <dbReference type="ARBA" id="ARBA00049348"/>
    </source>
</evidence>
<evidence type="ECO:0000313" key="12">
    <source>
        <dbReference type="EMBL" id="SHE67194.1"/>
    </source>
</evidence>
<sequence>MAKTYLKTKIGTILIQGSETSVHSIKILRQIQEDQIDKGNSITIEAARQISEYLDGKRKEFSIPIKIQGTEFQNKVYRALLSIPYGETASYKDIAKAIGNEKACRAVGGANNKNPIAIVIPCHRVIGSDGAMTGYDSGIDVKEKLLKLEQEHK</sequence>
<dbReference type="GO" id="GO:0032259">
    <property type="term" value="P:methylation"/>
    <property type="evidence" value="ECO:0007669"/>
    <property type="project" value="UniProtKB-KW"/>
</dbReference>
<dbReference type="SUPFAM" id="SSF53155">
    <property type="entry name" value="Methylated DNA-protein cysteine methyltransferase domain"/>
    <property type="match status" value="1"/>
</dbReference>
<dbReference type="GO" id="GO:0006307">
    <property type="term" value="P:DNA alkylation repair"/>
    <property type="evidence" value="ECO:0007669"/>
    <property type="project" value="UniProtKB-UniRule"/>
</dbReference>
<dbReference type="NCBIfam" id="TIGR00589">
    <property type="entry name" value="ogt"/>
    <property type="match status" value="1"/>
</dbReference>
<dbReference type="Pfam" id="PF02870">
    <property type="entry name" value="Methyltransf_1N"/>
    <property type="match status" value="1"/>
</dbReference>
<evidence type="ECO:0000256" key="3">
    <source>
        <dbReference type="ARBA" id="ARBA00022490"/>
    </source>
</evidence>
<dbReference type="HAMAP" id="MF_00772">
    <property type="entry name" value="OGT"/>
    <property type="match status" value="1"/>
</dbReference>
<keyword evidence="3 9" id="KW-0963">Cytoplasm</keyword>
<dbReference type="RefSeq" id="WP_073269951.1">
    <property type="nucleotide sequence ID" value="NZ_FQTU01000005.1"/>
</dbReference>
<evidence type="ECO:0000256" key="2">
    <source>
        <dbReference type="ARBA" id="ARBA00008711"/>
    </source>
</evidence>